<dbReference type="EMBL" id="BMGT01000003">
    <property type="protein sequence ID" value="GGG84616.1"/>
    <property type="molecule type" value="Genomic_DNA"/>
</dbReference>
<reference evidence="3" key="1">
    <citation type="journal article" date="2014" name="Int. J. Syst. Evol. Microbiol.">
        <title>Complete genome sequence of Corynebacterium casei LMG S-19264T (=DSM 44701T), isolated from a smear-ripened cheese.</title>
        <authorList>
            <consortium name="US DOE Joint Genome Institute (JGI-PGF)"/>
            <person name="Walter F."/>
            <person name="Albersmeier A."/>
            <person name="Kalinowski J."/>
            <person name="Ruckert C."/>
        </authorList>
    </citation>
    <scope>NUCLEOTIDE SEQUENCE</scope>
    <source>
        <strain evidence="3">CGMCC 1.12997</strain>
    </source>
</reference>
<comment type="caution">
    <text evidence="3">The sequence shown here is derived from an EMBL/GenBank/DDBJ whole genome shotgun (WGS) entry which is preliminary data.</text>
</comment>
<dbReference type="RefSeq" id="WP_188555023.1">
    <property type="nucleotide sequence ID" value="NZ_BMGT01000003.1"/>
</dbReference>
<dbReference type="AlphaFoldDB" id="A0A917HNM7"/>
<dbReference type="CDD" id="cd06259">
    <property type="entry name" value="YdcF-like"/>
    <property type="match status" value="1"/>
</dbReference>
<keyword evidence="1" id="KW-0472">Membrane</keyword>
<dbReference type="GO" id="GO:0005886">
    <property type="term" value="C:plasma membrane"/>
    <property type="evidence" value="ECO:0007669"/>
    <property type="project" value="TreeGrafter"/>
</dbReference>
<accession>A0A917HNM7</accession>
<dbReference type="PANTHER" id="PTHR30336:SF20">
    <property type="entry name" value="DUF218 DOMAIN-CONTAINING PROTEIN"/>
    <property type="match status" value="1"/>
</dbReference>
<reference evidence="3" key="2">
    <citation type="submission" date="2020-09" db="EMBL/GenBank/DDBJ databases">
        <authorList>
            <person name="Sun Q."/>
            <person name="Zhou Y."/>
        </authorList>
    </citation>
    <scope>NUCLEOTIDE SEQUENCE</scope>
    <source>
        <strain evidence="3">CGMCC 1.12997</strain>
    </source>
</reference>
<dbReference type="InterPro" id="IPR014729">
    <property type="entry name" value="Rossmann-like_a/b/a_fold"/>
</dbReference>
<keyword evidence="1" id="KW-1133">Transmembrane helix</keyword>
<evidence type="ECO:0000313" key="4">
    <source>
        <dbReference type="Proteomes" id="UP000647241"/>
    </source>
</evidence>
<evidence type="ECO:0000259" key="2">
    <source>
        <dbReference type="Pfam" id="PF02698"/>
    </source>
</evidence>
<proteinExistence type="predicted"/>
<dbReference type="Gene3D" id="3.40.50.620">
    <property type="entry name" value="HUPs"/>
    <property type="match status" value="1"/>
</dbReference>
<sequence>MTASPSNSRRSRRSSAGGSFFRRLLGVLLLVGLIWFAWVYQQISQVAAEDQAQPADAIAVFGAAEYSGRPSPVFHARLDHAVELYRKQIAPLVITLGGGGDKDSGHTEGGVGRDYLLANGIPFGNIIAETRSTDTEQQVHRLASIARENNLKYIVVVSDGTHLFRIRALCQDAGLHVYTSPRPMLGHISNFDLATRYFHEMLSYTAWRMHADPAWLHSWLEGKSEL</sequence>
<name>A0A917HNM7_9BACT</name>
<dbReference type="PANTHER" id="PTHR30336">
    <property type="entry name" value="INNER MEMBRANE PROTEIN, PROBABLE PERMEASE"/>
    <property type="match status" value="1"/>
</dbReference>
<evidence type="ECO:0000256" key="1">
    <source>
        <dbReference type="SAM" id="Phobius"/>
    </source>
</evidence>
<dbReference type="Pfam" id="PF02698">
    <property type="entry name" value="DUF218"/>
    <property type="match status" value="1"/>
</dbReference>
<organism evidence="3 4">
    <name type="scientific">Edaphobacter dinghuensis</name>
    <dbReference type="NCBI Taxonomy" id="1560005"/>
    <lineage>
        <taxon>Bacteria</taxon>
        <taxon>Pseudomonadati</taxon>
        <taxon>Acidobacteriota</taxon>
        <taxon>Terriglobia</taxon>
        <taxon>Terriglobales</taxon>
        <taxon>Acidobacteriaceae</taxon>
        <taxon>Edaphobacter</taxon>
    </lineage>
</organism>
<dbReference type="Proteomes" id="UP000647241">
    <property type="component" value="Unassembled WGS sequence"/>
</dbReference>
<protein>
    <recommendedName>
        <fullName evidence="2">DUF218 domain-containing protein</fullName>
    </recommendedName>
</protein>
<keyword evidence="1" id="KW-0812">Transmembrane</keyword>
<gene>
    <name evidence="3" type="ORF">GCM10011585_30480</name>
</gene>
<dbReference type="InterPro" id="IPR003848">
    <property type="entry name" value="DUF218"/>
</dbReference>
<keyword evidence="4" id="KW-1185">Reference proteome</keyword>
<dbReference type="InterPro" id="IPR051599">
    <property type="entry name" value="Cell_Envelope_Assoc"/>
</dbReference>
<feature type="domain" description="DUF218" evidence="2">
    <location>
        <begin position="56"/>
        <end position="202"/>
    </location>
</feature>
<evidence type="ECO:0000313" key="3">
    <source>
        <dbReference type="EMBL" id="GGG84616.1"/>
    </source>
</evidence>
<feature type="transmembrane region" description="Helical" evidence="1">
    <location>
        <begin position="20"/>
        <end position="40"/>
    </location>
</feature>